<organism evidence="4 5">
    <name type="scientific">Haloarcula hispanica</name>
    <dbReference type="NCBI Taxonomy" id="51589"/>
    <lineage>
        <taxon>Archaea</taxon>
        <taxon>Methanobacteriati</taxon>
        <taxon>Methanobacteriota</taxon>
        <taxon>Stenosarchaea group</taxon>
        <taxon>Halobacteria</taxon>
        <taxon>Halobacteriales</taxon>
        <taxon>Haloarculaceae</taxon>
        <taxon>Haloarcula</taxon>
    </lineage>
</organism>
<dbReference type="PROSITE" id="PS51819">
    <property type="entry name" value="VOC"/>
    <property type="match status" value="1"/>
</dbReference>
<reference evidence="4 5" key="1">
    <citation type="submission" date="2018-12" db="EMBL/GenBank/DDBJ databases">
        <title>Draft genome sequence of Haloarcula hispinica strain 18.1, an halophilic archaeon isolated from Chott El Jerid of Southern Tunisia.</title>
        <authorList>
            <person name="Najjari A."/>
            <person name="Ben Dhia O."/>
            <person name="Ferjani R."/>
            <person name="Mahjoubi M."/>
            <person name="Sghaier H."/>
            <person name="Elshahed M."/>
            <person name="Ouzari H.I."/>
            <person name="Cherid A."/>
            <person name="Youssef N."/>
        </authorList>
    </citation>
    <scope>NUCLEOTIDE SEQUENCE [LARGE SCALE GENOMIC DNA]</scope>
    <source>
        <strain evidence="4 5">18.1</strain>
    </source>
</reference>
<dbReference type="InterPro" id="IPR037523">
    <property type="entry name" value="VOC_core"/>
</dbReference>
<sequence>MRFDHAGIATDDAAPLVELFAEAFETPVVHEETFDGLQVTFLEMGNGYFELLEPLPDADGAIPRYLDSNGPGIHHVALETDDIAAALETVSDCGIDLIDEKPRPGAWGHDVAFLHPKTTGGVLVELVEH</sequence>
<keyword evidence="4" id="KW-0413">Isomerase</keyword>
<dbReference type="NCBIfam" id="TIGR03081">
    <property type="entry name" value="metmalonyl_epim"/>
    <property type="match status" value="1"/>
</dbReference>
<evidence type="ECO:0000256" key="1">
    <source>
        <dbReference type="ARBA" id="ARBA00009308"/>
    </source>
</evidence>
<dbReference type="EC" id="5.1.99.1" evidence="4"/>
<dbReference type="InterPro" id="IPR051785">
    <property type="entry name" value="MMCE/EMCE_epimerase"/>
</dbReference>
<dbReference type="EMBL" id="RZIG01000002">
    <property type="protein sequence ID" value="RYJ09214.1"/>
    <property type="molecule type" value="Genomic_DNA"/>
</dbReference>
<protein>
    <submittedName>
        <fullName evidence="4">Methylmalonyl-CoA epimerase</fullName>
        <ecNumber evidence="4">5.1.99.1</ecNumber>
    </submittedName>
</protein>
<evidence type="ECO:0000313" key="4">
    <source>
        <dbReference type="EMBL" id="RYJ09214.1"/>
    </source>
</evidence>
<dbReference type="PANTHER" id="PTHR43048:SF3">
    <property type="entry name" value="METHYLMALONYL-COA EPIMERASE, MITOCHONDRIAL"/>
    <property type="match status" value="1"/>
</dbReference>
<comment type="caution">
    <text evidence="4">The sequence shown here is derived from an EMBL/GenBank/DDBJ whole genome shotgun (WGS) entry which is preliminary data.</text>
</comment>
<dbReference type="GO" id="GO:0046872">
    <property type="term" value="F:metal ion binding"/>
    <property type="evidence" value="ECO:0007669"/>
    <property type="project" value="UniProtKB-KW"/>
</dbReference>
<dbReference type="Pfam" id="PF13669">
    <property type="entry name" value="Glyoxalase_4"/>
    <property type="match status" value="1"/>
</dbReference>
<evidence type="ECO:0000259" key="3">
    <source>
        <dbReference type="PROSITE" id="PS51819"/>
    </source>
</evidence>
<dbReference type="OMA" id="IHHICYE"/>
<dbReference type="AlphaFoldDB" id="A0A482SZG5"/>
<dbReference type="GeneID" id="25156991"/>
<dbReference type="PANTHER" id="PTHR43048">
    <property type="entry name" value="METHYLMALONYL-COA EPIMERASE"/>
    <property type="match status" value="1"/>
</dbReference>
<dbReference type="Gene3D" id="3.10.180.10">
    <property type="entry name" value="2,3-Dihydroxybiphenyl 1,2-Dioxygenase, domain 1"/>
    <property type="match status" value="1"/>
</dbReference>
<dbReference type="RefSeq" id="WP_014040166.1">
    <property type="nucleotide sequence ID" value="NZ_BAABRG010000002.1"/>
</dbReference>
<comment type="similarity">
    <text evidence="1">Belongs to the methylmalonyl-CoA epimerase family.</text>
</comment>
<name>A0A482SZG5_HALHI</name>
<dbReference type="CDD" id="cd07249">
    <property type="entry name" value="MMCE"/>
    <property type="match status" value="1"/>
</dbReference>
<evidence type="ECO:0000313" key="5">
    <source>
        <dbReference type="Proteomes" id="UP000293535"/>
    </source>
</evidence>
<dbReference type="Proteomes" id="UP000293535">
    <property type="component" value="Unassembled WGS sequence"/>
</dbReference>
<evidence type="ECO:0000256" key="2">
    <source>
        <dbReference type="ARBA" id="ARBA00022723"/>
    </source>
</evidence>
<dbReference type="InterPro" id="IPR029068">
    <property type="entry name" value="Glyas_Bleomycin-R_OHBP_Dase"/>
</dbReference>
<keyword evidence="2" id="KW-0479">Metal-binding</keyword>
<dbReference type="GO" id="GO:0046491">
    <property type="term" value="P:L-methylmalonyl-CoA metabolic process"/>
    <property type="evidence" value="ECO:0007669"/>
    <property type="project" value="TreeGrafter"/>
</dbReference>
<proteinExistence type="inferred from homology"/>
<accession>A0A482SZG5</accession>
<dbReference type="SUPFAM" id="SSF54593">
    <property type="entry name" value="Glyoxalase/Bleomycin resistance protein/Dihydroxybiphenyl dioxygenase"/>
    <property type="match status" value="1"/>
</dbReference>
<dbReference type="InterPro" id="IPR017515">
    <property type="entry name" value="MeMalonyl-CoA_epimerase"/>
</dbReference>
<feature type="domain" description="VOC" evidence="3">
    <location>
        <begin position="2"/>
        <end position="129"/>
    </location>
</feature>
<dbReference type="GO" id="GO:0004493">
    <property type="term" value="F:methylmalonyl-CoA epimerase activity"/>
    <property type="evidence" value="ECO:0007669"/>
    <property type="project" value="UniProtKB-EC"/>
</dbReference>
<gene>
    <name evidence="4" type="primary">mce</name>
    <name evidence="4" type="ORF">ELS20_03660</name>
</gene>